<organism evidence="1 2">
    <name type="scientific">Mariniradius sediminis</name>
    <dbReference type="NCBI Taxonomy" id="2909237"/>
    <lineage>
        <taxon>Bacteria</taxon>
        <taxon>Pseudomonadati</taxon>
        <taxon>Bacteroidota</taxon>
        <taxon>Cytophagia</taxon>
        <taxon>Cytophagales</taxon>
        <taxon>Cyclobacteriaceae</taxon>
        <taxon>Mariniradius</taxon>
    </lineage>
</organism>
<dbReference type="InterPro" id="IPR036102">
    <property type="entry name" value="OsmC/Ohrsf"/>
</dbReference>
<keyword evidence="2" id="KW-1185">Reference proteome</keyword>
<proteinExistence type="predicted"/>
<evidence type="ECO:0000313" key="1">
    <source>
        <dbReference type="EMBL" id="MCF1750831.1"/>
    </source>
</evidence>
<name>A0ABS9BUI5_9BACT</name>
<evidence type="ECO:0000313" key="2">
    <source>
        <dbReference type="Proteomes" id="UP001201449"/>
    </source>
</evidence>
<dbReference type="Gene3D" id="3.30.300.20">
    <property type="match status" value="1"/>
</dbReference>
<dbReference type="InterPro" id="IPR052707">
    <property type="entry name" value="OsmC_Ohr_Peroxiredoxin"/>
</dbReference>
<dbReference type="InterPro" id="IPR015946">
    <property type="entry name" value="KH_dom-like_a/b"/>
</dbReference>
<comment type="caution">
    <text evidence="1">The sequence shown here is derived from an EMBL/GenBank/DDBJ whole genome shotgun (WGS) entry which is preliminary data.</text>
</comment>
<dbReference type="PANTHER" id="PTHR42830">
    <property type="entry name" value="OSMOTICALLY INDUCIBLE FAMILY PROTEIN"/>
    <property type="match status" value="1"/>
</dbReference>
<dbReference type="Pfam" id="PF02566">
    <property type="entry name" value="OsmC"/>
    <property type="match status" value="1"/>
</dbReference>
<dbReference type="SUPFAM" id="SSF82784">
    <property type="entry name" value="OsmC-like"/>
    <property type="match status" value="1"/>
</dbReference>
<reference evidence="1 2" key="1">
    <citation type="submission" date="2022-01" db="EMBL/GenBank/DDBJ databases">
        <title>Mariniradius saccharolyticus sp. nov., isolated from sediment of a river.</title>
        <authorList>
            <person name="Liu H."/>
        </authorList>
    </citation>
    <scope>NUCLEOTIDE SEQUENCE [LARGE SCALE GENOMIC DNA]</scope>
    <source>
        <strain evidence="1 2">RY-2</strain>
    </source>
</reference>
<dbReference type="PANTHER" id="PTHR42830:SF2">
    <property type="entry name" value="OSMC_OHR FAMILY PROTEIN"/>
    <property type="match status" value="1"/>
</dbReference>
<dbReference type="EMBL" id="JAKEVZ010000004">
    <property type="protein sequence ID" value="MCF1750831.1"/>
    <property type="molecule type" value="Genomic_DNA"/>
</dbReference>
<dbReference type="Proteomes" id="UP001201449">
    <property type="component" value="Unassembled WGS sequence"/>
</dbReference>
<sequence length="149" mass="16716">MFDSHDYEVSVHWKHGRVGELSSPHLDNTVTCATPPEFEGGVPGIWSPEHLFVAAVNSCLMTTFLAVAQHSRLEFEGFTSHAKGRLSREDGKFQMTEIILSPELSLPPHENPEKALKVLEKAKKACLISNSILTRVFMEPKIFVKEFQP</sequence>
<gene>
    <name evidence="1" type="ORF">L0U89_07080</name>
</gene>
<accession>A0ABS9BUI5</accession>
<dbReference type="InterPro" id="IPR003718">
    <property type="entry name" value="OsmC/Ohr_fam"/>
</dbReference>
<protein>
    <submittedName>
        <fullName evidence="1">OsmC family protein</fullName>
    </submittedName>
</protein>
<dbReference type="RefSeq" id="WP_008625305.1">
    <property type="nucleotide sequence ID" value="NZ_JAKEVZ010000004.1"/>
</dbReference>